<sequence length="311" mass="35062">MTNYSSSEAVADLNRRRVINTITLTLPRIGFLVAIAAVIWWEKSVAPLDIALLVGFYILTILGVSVGYHRLFSHKAFKTGPIMKALIGICACISTQGTIASWVSHHRQHHLYSDQPGDVHSPHLHGESFWGKIQGFWHGHFGWMVGATWVEPLPYINDLKSDRVVQWVDRFCLVWIVLGLVLPAAIGGAICGTWEGALRGLIWGGALRIMLSFQGTLTVNSICHLWGTQPFKTGDFSRNNPLIAIITLGEGWHNNHHAFPYSARFSMNWWQVDFSWWVISILQRLGLVWDVKFPSDQDIERKQQEDAVLAN</sequence>
<evidence type="ECO:0000313" key="14">
    <source>
        <dbReference type="Proteomes" id="UP001235303"/>
    </source>
</evidence>
<evidence type="ECO:0000256" key="11">
    <source>
        <dbReference type="SAM" id="Phobius"/>
    </source>
</evidence>
<keyword evidence="10 11" id="KW-0472">Membrane</keyword>
<organism evidence="13 14">
    <name type="scientific">Roseofilum acuticapitatum BLCC-M154</name>
    <dbReference type="NCBI Taxonomy" id="3022444"/>
    <lineage>
        <taxon>Bacteria</taxon>
        <taxon>Bacillati</taxon>
        <taxon>Cyanobacteriota</taxon>
        <taxon>Cyanophyceae</taxon>
        <taxon>Desertifilales</taxon>
        <taxon>Desertifilaceae</taxon>
        <taxon>Roseofilum</taxon>
        <taxon>Roseofilum acuticapitatum</taxon>
    </lineage>
</organism>
<dbReference type="InterPro" id="IPR015876">
    <property type="entry name" value="Acyl-CoA_DS"/>
</dbReference>
<keyword evidence="14" id="KW-1185">Reference proteome</keyword>
<comment type="subcellular location">
    <subcellularLocation>
        <location evidence="2">Membrane</location>
        <topology evidence="2">Multi-pass membrane protein</topology>
    </subcellularLocation>
</comment>
<dbReference type="PRINTS" id="PR00075">
    <property type="entry name" value="FACDDSATRASE"/>
</dbReference>
<accession>A0ABT7AYF6</accession>
<gene>
    <name evidence="13" type="ORF">PMG71_21150</name>
</gene>
<keyword evidence="8" id="KW-0408">Iron</keyword>
<dbReference type="InterPro" id="IPR005804">
    <property type="entry name" value="FA_desaturase_dom"/>
</dbReference>
<reference evidence="13 14" key="1">
    <citation type="submission" date="2023-01" db="EMBL/GenBank/DDBJ databases">
        <title>Novel diversity within Roseofilum (Cyanobacteria; Desertifilaceae) from marine benthic mats with descriptions of four novel species.</title>
        <authorList>
            <person name="Wang Y."/>
            <person name="Berthold D.E."/>
            <person name="Hu J."/>
            <person name="Lefler F.W."/>
            <person name="Laughinghouse H.D. IV."/>
        </authorList>
    </citation>
    <scope>NUCLEOTIDE SEQUENCE [LARGE SCALE GENOMIC DNA]</scope>
    <source>
        <strain evidence="13 14">BLCC-M154</strain>
    </source>
</reference>
<dbReference type="EMBL" id="JAQOSP010000134">
    <property type="protein sequence ID" value="MDJ1171942.1"/>
    <property type="molecule type" value="Genomic_DNA"/>
</dbReference>
<feature type="transmembrane region" description="Helical" evidence="11">
    <location>
        <begin position="21"/>
        <end position="41"/>
    </location>
</feature>
<keyword evidence="6 11" id="KW-1133">Transmembrane helix</keyword>
<dbReference type="Proteomes" id="UP001235303">
    <property type="component" value="Unassembled WGS sequence"/>
</dbReference>
<dbReference type="PANTHER" id="PTHR11351">
    <property type="entry name" value="ACYL-COA DESATURASE"/>
    <property type="match status" value="1"/>
</dbReference>
<evidence type="ECO:0000256" key="1">
    <source>
        <dbReference type="ARBA" id="ARBA00001954"/>
    </source>
</evidence>
<dbReference type="CDD" id="cd03505">
    <property type="entry name" value="Delta9-FADS-like"/>
    <property type="match status" value="1"/>
</dbReference>
<evidence type="ECO:0000256" key="5">
    <source>
        <dbReference type="ARBA" id="ARBA00022832"/>
    </source>
</evidence>
<keyword evidence="9" id="KW-0443">Lipid metabolism</keyword>
<feature type="transmembrane region" description="Helical" evidence="11">
    <location>
        <begin position="47"/>
        <end position="69"/>
    </location>
</feature>
<keyword evidence="4 11" id="KW-0812">Transmembrane</keyword>
<feature type="domain" description="Fatty acid desaturase" evidence="12">
    <location>
        <begin position="53"/>
        <end position="273"/>
    </location>
</feature>
<evidence type="ECO:0000256" key="10">
    <source>
        <dbReference type="ARBA" id="ARBA00023136"/>
    </source>
</evidence>
<evidence type="ECO:0000256" key="8">
    <source>
        <dbReference type="ARBA" id="ARBA00023004"/>
    </source>
</evidence>
<dbReference type="RefSeq" id="WP_283755696.1">
    <property type="nucleotide sequence ID" value="NZ_JAQOSP010000134.1"/>
</dbReference>
<evidence type="ECO:0000256" key="7">
    <source>
        <dbReference type="ARBA" id="ARBA00023002"/>
    </source>
</evidence>
<evidence type="ECO:0000256" key="9">
    <source>
        <dbReference type="ARBA" id="ARBA00023098"/>
    </source>
</evidence>
<comment type="similarity">
    <text evidence="3">Belongs to the fatty acid desaturase type 2 family.</text>
</comment>
<keyword evidence="5" id="KW-0276">Fatty acid metabolism</keyword>
<evidence type="ECO:0000256" key="4">
    <source>
        <dbReference type="ARBA" id="ARBA00022692"/>
    </source>
</evidence>
<name>A0ABT7AYF6_9CYAN</name>
<evidence type="ECO:0000256" key="2">
    <source>
        <dbReference type="ARBA" id="ARBA00004141"/>
    </source>
</evidence>
<evidence type="ECO:0000259" key="12">
    <source>
        <dbReference type="Pfam" id="PF00487"/>
    </source>
</evidence>
<keyword evidence="7" id="KW-0560">Oxidoreductase</keyword>
<comment type="caution">
    <text evidence="13">The sequence shown here is derived from an EMBL/GenBank/DDBJ whole genome shotgun (WGS) entry which is preliminary data.</text>
</comment>
<comment type="cofactor">
    <cofactor evidence="1">
        <name>Fe(2+)</name>
        <dbReference type="ChEBI" id="CHEBI:29033"/>
    </cofactor>
</comment>
<dbReference type="PANTHER" id="PTHR11351:SF3">
    <property type="entry name" value="BLL4393 PROTEIN"/>
    <property type="match status" value="1"/>
</dbReference>
<feature type="transmembrane region" description="Helical" evidence="11">
    <location>
        <begin position="173"/>
        <end position="194"/>
    </location>
</feature>
<proteinExistence type="inferred from homology"/>
<evidence type="ECO:0000256" key="6">
    <source>
        <dbReference type="ARBA" id="ARBA00022989"/>
    </source>
</evidence>
<evidence type="ECO:0000313" key="13">
    <source>
        <dbReference type="EMBL" id="MDJ1171942.1"/>
    </source>
</evidence>
<dbReference type="Pfam" id="PF00487">
    <property type="entry name" value="FA_desaturase"/>
    <property type="match status" value="1"/>
</dbReference>
<evidence type="ECO:0000256" key="3">
    <source>
        <dbReference type="ARBA" id="ARBA00008749"/>
    </source>
</evidence>
<protein>
    <submittedName>
        <fullName evidence="13">Acyl-CoA desaturase</fullName>
    </submittedName>
</protein>